<organism evidence="2">
    <name type="scientific">Micrurus paraensis</name>
    <dbReference type="NCBI Taxonomy" id="1970185"/>
    <lineage>
        <taxon>Eukaryota</taxon>
        <taxon>Metazoa</taxon>
        <taxon>Chordata</taxon>
        <taxon>Craniata</taxon>
        <taxon>Vertebrata</taxon>
        <taxon>Euteleostomi</taxon>
        <taxon>Lepidosauria</taxon>
        <taxon>Squamata</taxon>
        <taxon>Bifurcata</taxon>
        <taxon>Unidentata</taxon>
        <taxon>Episquamata</taxon>
        <taxon>Toxicofera</taxon>
        <taxon>Serpentes</taxon>
        <taxon>Colubroidea</taxon>
        <taxon>Elapidae</taxon>
        <taxon>Elapinae</taxon>
        <taxon>Micrurus</taxon>
    </lineage>
</organism>
<dbReference type="AlphaFoldDB" id="A0A2D4JSF6"/>
<accession>A0A2D4JSF6</accession>
<evidence type="ECO:0000256" key="1">
    <source>
        <dbReference type="SAM" id="MobiDB-lite"/>
    </source>
</evidence>
<feature type="compositionally biased region" description="Basic and acidic residues" evidence="1">
    <location>
        <begin position="89"/>
        <end position="100"/>
    </location>
</feature>
<reference evidence="2" key="1">
    <citation type="submission" date="2017-07" db="EMBL/GenBank/DDBJ databases">
        <authorList>
            <person name="Mikheyev A."/>
            <person name="Grau M."/>
        </authorList>
    </citation>
    <scope>NUCLEOTIDE SEQUENCE</scope>
    <source>
        <tissue evidence="2">Venom_gland</tissue>
    </source>
</reference>
<sequence length="109" mass="12465">MTILGEKHQDATTHNPSDMWHTLFPHRAVRFYINNSANTAQNNGRKLTSSRKTRQAKLQISIIWNISIFGNFCKKQDLNGTITEPETAELTHTHTHEKISGRLRKSQPA</sequence>
<protein>
    <submittedName>
        <fullName evidence="2">Uncharacterized protein</fullName>
    </submittedName>
</protein>
<reference evidence="2" key="2">
    <citation type="submission" date="2017-11" db="EMBL/GenBank/DDBJ databases">
        <title>Coralsnake Venomics: Analyses of Venom Gland Transcriptomes and Proteomes of Six Brazilian Taxa.</title>
        <authorList>
            <person name="Aird S.D."/>
            <person name="Jorge da Silva N."/>
            <person name="Qiu L."/>
            <person name="Villar-Briones A."/>
            <person name="Aparecida-Saddi V."/>
            <person name="Campos-Telles M.P."/>
            <person name="Grau M."/>
            <person name="Mikheyev A.S."/>
        </authorList>
    </citation>
    <scope>NUCLEOTIDE SEQUENCE</scope>
    <source>
        <tissue evidence="2">Venom_gland</tissue>
    </source>
</reference>
<proteinExistence type="predicted"/>
<name>A0A2D4JSF6_9SAUR</name>
<dbReference type="EMBL" id="IACL01001432">
    <property type="protein sequence ID" value="LAA99406.1"/>
    <property type="molecule type" value="Transcribed_RNA"/>
</dbReference>
<feature type="region of interest" description="Disordered" evidence="1">
    <location>
        <begin position="87"/>
        <end position="109"/>
    </location>
</feature>
<evidence type="ECO:0000313" key="2">
    <source>
        <dbReference type="EMBL" id="LAA99406.1"/>
    </source>
</evidence>